<gene>
    <name evidence="4" type="primary">emtA_1</name>
    <name evidence="4" type="ORF">NCTC12282_06335</name>
</gene>
<evidence type="ECO:0000256" key="1">
    <source>
        <dbReference type="ARBA" id="ARBA00007734"/>
    </source>
</evidence>
<sequence length="106" mass="11789">MFQSRNYLFDPASNIDTGTAYLAILQNTYLGSISNPTSRRYAVITAYNGGAGSVLKVFSSDRTKAPDVINRMSPGDVYETLTTKHPSGESRNYLKKVNNAQKSYRR</sequence>
<dbReference type="PANTHER" id="PTHR37423">
    <property type="entry name" value="SOLUBLE LYTIC MUREIN TRANSGLYCOSYLASE-RELATED"/>
    <property type="match status" value="1"/>
</dbReference>
<feature type="domain" description="Transglycosylase SLT" evidence="3">
    <location>
        <begin position="3"/>
        <end position="67"/>
    </location>
</feature>
<protein>
    <submittedName>
        <fullName evidence="4">Endo-type membrane-bound lytic murein transglycosylase A</fullName>
        <ecNumber evidence="4">4.2.2.-</ecNumber>
    </submittedName>
</protein>
<dbReference type="Gene3D" id="1.10.530.10">
    <property type="match status" value="1"/>
</dbReference>
<keyword evidence="4" id="KW-0456">Lyase</keyword>
<dbReference type="InterPro" id="IPR023346">
    <property type="entry name" value="Lysozyme-like_dom_sf"/>
</dbReference>
<proteinExistence type="inferred from homology"/>
<evidence type="ECO:0000313" key="4">
    <source>
        <dbReference type="EMBL" id="VFS53130.1"/>
    </source>
</evidence>
<dbReference type="PANTHER" id="PTHR37423:SF2">
    <property type="entry name" value="MEMBRANE-BOUND LYTIC MUREIN TRANSGLYCOSYLASE C"/>
    <property type="match status" value="1"/>
</dbReference>
<dbReference type="Pfam" id="PF01464">
    <property type="entry name" value="SLT"/>
    <property type="match status" value="1"/>
</dbReference>
<comment type="similarity">
    <text evidence="1">Belongs to the transglycosylase Slt family.</text>
</comment>
<evidence type="ECO:0000313" key="5">
    <source>
        <dbReference type="Proteomes" id="UP000373449"/>
    </source>
</evidence>
<organism evidence="4 5">
    <name type="scientific">Budvicia aquatica</name>
    <dbReference type="NCBI Taxonomy" id="82979"/>
    <lineage>
        <taxon>Bacteria</taxon>
        <taxon>Pseudomonadati</taxon>
        <taxon>Pseudomonadota</taxon>
        <taxon>Gammaproteobacteria</taxon>
        <taxon>Enterobacterales</taxon>
        <taxon>Budviciaceae</taxon>
        <taxon>Budvicia</taxon>
    </lineage>
</organism>
<accession>A0A484ZXJ3</accession>
<reference evidence="4 5" key="1">
    <citation type="submission" date="2019-03" db="EMBL/GenBank/DDBJ databases">
        <authorList>
            <consortium name="Pathogen Informatics"/>
        </authorList>
    </citation>
    <scope>NUCLEOTIDE SEQUENCE [LARGE SCALE GENOMIC DNA]</scope>
    <source>
        <strain evidence="4 5">NCTC12282</strain>
    </source>
</reference>
<dbReference type="Proteomes" id="UP000373449">
    <property type="component" value="Unassembled WGS sequence"/>
</dbReference>
<dbReference type="InterPro" id="IPR008258">
    <property type="entry name" value="Transglycosylase_SLT_dom_1"/>
</dbReference>
<dbReference type="EC" id="4.2.2.-" evidence="4"/>
<dbReference type="AlphaFoldDB" id="A0A484ZXJ3"/>
<feature type="region of interest" description="Disordered" evidence="2">
    <location>
        <begin position="82"/>
        <end position="106"/>
    </location>
</feature>
<evidence type="ECO:0000256" key="2">
    <source>
        <dbReference type="SAM" id="MobiDB-lite"/>
    </source>
</evidence>
<name>A0A484ZXJ3_9GAMM</name>
<dbReference type="SUPFAM" id="SSF53955">
    <property type="entry name" value="Lysozyme-like"/>
    <property type="match status" value="1"/>
</dbReference>
<dbReference type="EMBL" id="CAADJA010000002">
    <property type="protein sequence ID" value="VFS53130.1"/>
    <property type="molecule type" value="Genomic_DNA"/>
</dbReference>
<dbReference type="GO" id="GO:0016829">
    <property type="term" value="F:lyase activity"/>
    <property type="evidence" value="ECO:0007669"/>
    <property type="project" value="UniProtKB-KW"/>
</dbReference>
<evidence type="ECO:0000259" key="3">
    <source>
        <dbReference type="Pfam" id="PF01464"/>
    </source>
</evidence>